<dbReference type="Gene3D" id="3.30.60.30">
    <property type="match status" value="1"/>
</dbReference>
<evidence type="ECO:0000256" key="3">
    <source>
        <dbReference type="ARBA" id="ARBA00022530"/>
    </source>
</evidence>
<keyword evidence="3" id="KW-0272">Extracellular matrix</keyword>
<evidence type="ECO:0000256" key="1">
    <source>
        <dbReference type="ARBA" id="ARBA00004498"/>
    </source>
</evidence>
<dbReference type="PANTHER" id="PTHR13866:SF21">
    <property type="entry name" value="TESTICAN-3"/>
    <property type="match status" value="1"/>
</dbReference>
<dbReference type="SMART" id="SM00280">
    <property type="entry name" value="KAZAL"/>
    <property type="match status" value="1"/>
</dbReference>
<evidence type="ECO:0000259" key="14">
    <source>
        <dbReference type="PROSITE" id="PS51465"/>
    </source>
</evidence>
<feature type="domain" description="Thyroglobulin type-1" evidence="13">
    <location>
        <begin position="321"/>
        <end position="386"/>
    </location>
</feature>
<dbReference type="InterPro" id="IPR019577">
    <property type="entry name" value="SPARC/Testican_Ca-bd-dom"/>
</dbReference>
<protein>
    <recommendedName>
        <fullName evidence="17">Testican-3</fullName>
    </recommendedName>
</protein>
<dbReference type="SUPFAM" id="SSF57610">
    <property type="entry name" value="Thyroglobulin type-1 domain"/>
    <property type="match status" value="1"/>
</dbReference>
<dbReference type="EMBL" id="JBHFQA010000006">
    <property type="protein sequence ID" value="KAL2098308.1"/>
    <property type="molecule type" value="Genomic_DNA"/>
</dbReference>
<reference evidence="15 16" key="1">
    <citation type="submission" date="2024-09" db="EMBL/GenBank/DDBJ databases">
        <title>A chromosome-level genome assembly of Gray's grenadier anchovy, Coilia grayii.</title>
        <authorList>
            <person name="Fu Z."/>
        </authorList>
    </citation>
    <scope>NUCLEOTIDE SEQUENCE [LARGE SCALE GENOMIC DNA]</scope>
    <source>
        <strain evidence="15">G4</strain>
        <tissue evidence="15">Muscle</tissue>
    </source>
</reference>
<feature type="region of interest" description="Disordered" evidence="12">
    <location>
        <begin position="382"/>
        <end position="433"/>
    </location>
</feature>
<keyword evidence="7" id="KW-0654">Proteoglycan</keyword>
<name>A0ABD1KGN2_9TELE</name>
<dbReference type="InterPro" id="IPR011992">
    <property type="entry name" value="EF-hand-dom_pair"/>
</dbReference>
<evidence type="ECO:0000313" key="15">
    <source>
        <dbReference type="EMBL" id="KAL2098308.1"/>
    </source>
</evidence>
<feature type="disulfide bond" evidence="11">
    <location>
        <begin position="358"/>
        <end position="365"/>
    </location>
</feature>
<dbReference type="InterPro" id="IPR036058">
    <property type="entry name" value="Kazal_dom_sf"/>
</dbReference>
<keyword evidence="8 11" id="KW-1015">Disulfide bond</keyword>
<evidence type="ECO:0000256" key="2">
    <source>
        <dbReference type="ARBA" id="ARBA00022525"/>
    </source>
</evidence>
<dbReference type="SUPFAM" id="SSF47473">
    <property type="entry name" value="EF-hand"/>
    <property type="match status" value="1"/>
</dbReference>
<keyword evidence="6" id="KW-0106">Calcium</keyword>
<dbReference type="PANTHER" id="PTHR13866">
    <property type="entry name" value="SPARC OSTEONECTIN"/>
    <property type="match status" value="1"/>
</dbReference>
<dbReference type="CDD" id="cd00104">
    <property type="entry name" value="KAZAL_FS"/>
    <property type="match status" value="1"/>
</dbReference>
<feature type="compositionally biased region" description="Acidic residues" evidence="12">
    <location>
        <begin position="406"/>
        <end position="433"/>
    </location>
</feature>
<dbReference type="Pfam" id="PF07648">
    <property type="entry name" value="Kazal_2"/>
    <property type="match status" value="1"/>
</dbReference>
<keyword evidence="5" id="KW-0732">Signal</keyword>
<evidence type="ECO:0000256" key="10">
    <source>
        <dbReference type="ARBA" id="ARBA00023207"/>
    </source>
</evidence>
<keyword evidence="10" id="KW-0357">Heparan sulfate</keyword>
<evidence type="ECO:0000256" key="6">
    <source>
        <dbReference type="ARBA" id="ARBA00022837"/>
    </source>
</evidence>
<comment type="caution">
    <text evidence="15">The sequence shown here is derived from an EMBL/GenBank/DDBJ whole genome shotgun (WGS) entry which is preliminary data.</text>
</comment>
<keyword evidence="2" id="KW-0964">Secreted</keyword>
<evidence type="ECO:0000256" key="9">
    <source>
        <dbReference type="ARBA" id="ARBA00023180"/>
    </source>
</evidence>
<proteinExistence type="predicted"/>
<comment type="caution">
    <text evidence="11">Lacks conserved residue(s) required for the propagation of feature annotation.</text>
</comment>
<dbReference type="AlphaFoldDB" id="A0ABD1KGN2"/>
<keyword evidence="9" id="KW-0325">Glycoprotein</keyword>
<dbReference type="InterPro" id="IPR000716">
    <property type="entry name" value="Thyroglobulin_1"/>
</dbReference>
<dbReference type="PROSITE" id="PS51162">
    <property type="entry name" value="THYROGLOBULIN_1_2"/>
    <property type="match status" value="1"/>
</dbReference>
<dbReference type="Pfam" id="PF10591">
    <property type="entry name" value="SPARC_Ca_bdg"/>
    <property type="match status" value="1"/>
</dbReference>
<dbReference type="Pfam" id="PF00086">
    <property type="entry name" value="Thyroglobulin_1"/>
    <property type="match status" value="1"/>
</dbReference>
<dbReference type="SMART" id="SM00211">
    <property type="entry name" value="TY"/>
    <property type="match status" value="1"/>
</dbReference>
<dbReference type="FunFam" id="3.30.60.30:FF:000003">
    <property type="entry name" value="SPARC/osteonectin, cwcv and kazal-like domains proteoglycan 3"/>
    <property type="match status" value="1"/>
</dbReference>
<keyword evidence="16" id="KW-1185">Reference proteome</keyword>
<dbReference type="GO" id="GO:0046872">
    <property type="term" value="F:metal ion binding"/>
    <property type="evidence" value="ECO:0007669"/>
    <property type="project" value="UniProtKB-KW"/>
</dbReference>
<evidence type="ECO:0000256" key="8">
    <source>
        <dbReference type="ARBA" id="ARBA00023157"/>
    </source>
</evidence>
<keyword evidence="4" id="KW-0479">Metal-binding</keyword>
<evidence type="ECO:0000256" key="11">
    <source>
        <dbReference type="PROSITE-ProRule" id="PRU00500"/>
    </source>
</evidence>
<dbReference type="InterPro" id="IPR036857">
    <property type="entry name" value="Thyroglobulin_1_sf"/>
</dbReference>
<dbReference type="SUPFAM" id="SSF100895">
    <property type="entry name" value="Kazal-type serine protease inhibitors"/>
    <property type="match status" value="1"/>
</dbReference>
<dbReference type="PROSITE" id="PS51465">
    <property type="entry name" value="KAZAL_2"/>
    <property type="match status" value="1"/>
</dbReference>
<dbReference type="CDD" id="cd00191">
    <property type="entry name" value="TY"/>
    <property type="match status" value="1"/>
</dbReference>
<evidence type="ECO:0008006" key="17">
    <source>
        <dbReference type="Google" id="ProtNLM"/>
    </source>
</evidence>
<evidence type="ECO:0000256" key="12">
    <source>
        <dbReference type="SAM" id="MobiDB-lite"/>
    </source>
</evidence>
<dbReference type="Proteomes" id="UP001591681">
    <property type="component" value="Unassembled WGS sequence"/>
</dbReference>
<accession>A0ABD1KGN2</accession>
<dbReference type="InterPro" id="IPR018247">
    <property type="entry name" value="EF_Hand_1_Ca_BS"/>
</dbReference>
<evidence type="ECO:0000256" key="5">
    <source>
        <dbReference type="ARBA" id="ARBA00022729"/>
    </source>
</evidence>
<dbReference type="Gene3D" id="1.10.238.10">
    <property type="entry name" value="EF-hand"/>
    <property type="match status" value="1"/>
</dbReference>
<gene>
    <name evidence="15" type="ORF">ACEWY4_007515</name>
</gene>
<organism evidence="15 16">
    <name type="scientific">Coilia grayii</name>
    <name type="common">Gray's grenadier anchovy</name>
    <dbReference type="NCBI Taxonomy" id="363190"/>
    <lineage>
        <taxon>Eukaryota</taxon>
        <taxon>Metazoa</taxon>
        <taxon>Chordata</taxon>
        <taxon>Craniata</taxon>
        <taxon>Vertebrata</taxon>
        <taxon>Euteleostomi</taxon>
        <taxon>Actinopterygii</taxon>
        <taxon>Neopterygii</taxon>
        <taxon>Teleostei</taxon>
        <taxon>Clupei</taxon>
        <taxon>Clupeiformes</taxon>
        <taxon>Clupeoidei</taxon>
        <taxon>Engraulidae</taxon>
        <taxon>Coilinae</taxon>
        <taxon>Coilia</taxon>
    </lineage>
</organism>
<comment type="subcellular location">
    <subcellularLocation>
        <location evidence="1">Secreted</location>
        <location evidence="1">Extracellular space</location>
        <location evidence="1">Extracellular matrix</location>
    </subcellularLocation>
</comment>
<evidence type="ECO:0000313" key="16">
    <source>
        <dbReference type="Proteomes" id="UP001591681"/>
    </source>
</evidence>
<evidence type="ECO:0000259" key="13">
    <source>
        <dbReference type="PROSITE" id="PS51162"/>
    </source>
</evidence>
<dbReference type="InterPro" id="IPR002350">
    <property type="entry name" value="Kazal_dom"/>
</dbReference>
<feature type="domain" description="Kazal-like" evidence="14">
    <location>
        <begin position="145"/>
        <end position="196"/>
    </location>
</feature>
<evidence type="ECO:0000256" key="7">
    <source>
        <dbReference type="ARBA" id="ARBA00022974"/>
    </source>
</evidence>
<dbReference type="PROSITE" id="PS00018">
    <property type="entry name" value="EF_HAND_1"/>
    <property type="match status" value="1"/>
</dbReference>
<sequence length="433" mass="48123">MMGYLSRSRHRIVVYHWKLRNRRQQGRSKTVCFNRHIGDIPLKMLSAVLLCVCAFACGPVSGTAARPDNGNFLDDKWLGGRWDKFRDEPGTWNTGKPFDQALDPAKDPCQKVKCGRHKVCVTEDYNTPTCVSQRGISFKDISLAQSPSGKCKRCPVVHPSPVCGTDGHSYSSKCKLEYQACISGKQIAVKCPGQCPCSSASSQSLLDKKDCSITETAEVVNRLRDSFRVLYESGSNKKLKFQHPDKSRFDSSAPLCRDSVGWMFTRLDVNFDISLDQSELMSVAQDKNDRCITPFLLSCDTSGDGHLSSREWCSCFQRQQDSPCIAELNNINKQGGKPLLGQFLPVCDEDGFYRTHQCHGSSGQCWCVDRYGNELAGSRKHGPASCGPVAEASGDFGSGDAHIQSDDDDSDYLNDEELYDDEDEEEDDGTEYD</sequence>
<dbReference type="PROSITE" id="PS00484">
    <property type="entry name" value="THYROGLOBULIN_1_1"/>
    <property type="match status" value="1"/>
</dbReference>
<evidence type="ECO:0000256" key="4">
    <source>
        <dbReference type="ARBA" id="ARBA00022723"/>
    </source>
</evidence>